<evidence type="ECO:0000313" key="4">
    <source>
        <dbReference type="Proteomes" id="UP000315827"/>
    </source>
</evidence>
<proteinExistence type="predicted"/>
<dbReference type="EMBL" id="VOHW01000025">
    <property type="protein sequence ID" value="TWV57719.1"/>
    <property type="molecule type" value="Genomic_DNA"/>
</dbReference>
<reference evidence="3 4" key="1">
    <citation type="submission" date="2019-07" db="EMBL/GenBank/DDBJ databases">
        <title>Genome sequencing of Parabacteroides distasonis iSURF_7.</title>
        <authorList>
            <person name="Degefu H.N."/>
            <person name="Ruoff K.L."/>
            <person name="Price C.E."/>
            <person name="Valls R.A."/>
            <person name="O'Toole G.A."/>
        </authorList>
    </citation>
    <scope>NUCLEOTIDE SEQUENCE [LARGE SCALE GENOMIC DNA]</scope>
    <source>
        <strain evidence="3 4">CFPLTA003_1B</strain>
    </source>
</reference>
<dbReference type="SMART" id="SM00530">
    <property type="entry name" value="HTH_XRE"/>
    <property type="match status" value="1"/>
</dbReference>
<dbReference type="SUPFAM" id="SSF47413">
    <property type="entry name" value="lambda repressor-like DNA-binding domains"/>
    <property type="match status" value="1"/>
</dbReference>
<sequence length="120" mass="13646">MYNGSIIEKMLSERKLRKIDLQEALGISYNSYKTIAFGNPTVKTLERVADYFKVSMDVFFERETAFSAEGNNIGSVNGNGNNVQQGHVNVMQDSQEKEIEHLKALLTEKERLIQVLMSKQ</sequence>
<dbReference type="GO" id="GO:0003677">
    <property type="term" value="F:DNA binding"/>
    <property type="evidence" value="ECO:0007669"/>
    <property type="project" value="InterPro"/>
</dbReference>
<feature type="domain" description="HTH cro/C1-type" evidence="2">
    <location>
        <begin position="38"/>
        <end position="59"/>
    </location>
</feature>
<name>A0A5C6K5C0_PARDI</name>
<dbReference type="Proteomes" id="UP000315827">
    <property type="component" value="Unassembled WGS sequence"/>
</dbReference>
<keyword evidence="1" id="KW-0175">Coiled coil</keyword>
<dbReference type="RefSeq" id="WP_146376226.1">
    <property type="nucleotide sequence ID" value="NZ_JAHYND010000002.1"/>
</dbReference>
<dbReference type="AlphaFoldDB" id="A0A5C6K5C0"/>
<protein>
    <submittedName>
        <fullName evidence="3">Helix-turn-helix transcriptional regulator</fullName>
    </submittedName>
</protein>
<evidence type="ECO:0000259" key="2">
    <source>
        <dbReference type="PROSITE" id="PS50943"/>
    </source>
</evidence>
<comment type="caution">
    <text evidence="3">The sequence shown here is derived from an EMBL/GenBank/DDBJ whole genome shotgun (WGS) entry which is preliminary data.</text>
</comment>
<dbReference type="InterPro" id="IPR001387">
    <property type="entry name" value="Cro/C1-type_HTH"/>
</dbReference>
<accession>A0A5C6K5C0</accession>
<gene>
    <name evidence="3" type="ORF">FSA05_22450</name>
</gene>
<dbReference type="Gene3D" id="1.10.260.40">
    <property type="entry name" value="lambda repressor-like DNA-binding domains"/>
    <property type="match status" value="1"/>
</dbReference>
<dbReference type="Pfam" id="PF13443">
    <property type="entry name" value="HTH_26"/>
    <property type="match status" value="1"/>
</dbReference>
<dbReference type="InterPro" id="IPR010982">
    <property type="entry name" value="Lambda_DNA-bd_dom_sf"/>
</dbReference>
<dbReference type="PROSITE" id="PS50943">
    <property type="entry name" value="HTH_CROC1"/>
    <property type="match status" value="1"/>
</dbReference>
<feature type="coiled-coil region" evidence="1">
    <location>
        <begin position="92"/>
        <end position="119"/>
    </location>
</feature>
<organism evidence="3 4">
    <name type="scientific">Parabacteroides distasonis</name>
    <dbReference type="NCBI Taxonomy" id="823"/>
    <lineage>
        <taxon>Bacteria</taxon>
        <taxon>Pseudomonadati</taxon>
        <taxon>Bacteroidota</taxon>
        <taxon>Bacteroidia</taxon>
        <taxon>Bacteroidales</taxon>
        <taxon>Tannerellaceae</taxon>
        <taxon>Parabacteroides</taxon>
    </lineage>
</organism>
<evidence type="ECO:0000256" key="1">
    <source>
        <dbReference type="SAM" id="Coils"/>
    </source>
</evidence>
<evidence type="ECO:0000313" key="3">
    <source>
        <dbReference type="EMBL" id="TWV57719.1"/>
    </source>
</evidence>